<evidence type="ECO:0000313" key="1">
    <source>
        <dbReference type="EMBL" id="SLM30385.1"/>
    </source>
</evidence>
<sequence length="48" mass="5552">MFFKNVNLFCKIAVGCAFKFINDLTFSIAYGTLSFQIFHLKNRGMKII</sequence>
<dbReference type="Proteomes" id="UP000191931">
    <property type="component" value="Unassembled WGS sequence"/>
</dbReference>
<gene>
    <name evidence="1" type="ORF">MTBBW1_2200039</name>
</gene>
<dbReference type="AlphaFoldDB" id="A0A1W1HDD4"/>
<reference evidence="1 2" key="1">
    <citation type="submission" date="2017-03" db="EMBL/GenBank/DDBJ databases">
        <authorList>
            <person name="Afonso C.L."/>
            <person name="Miller P.J."/>
            <person name="Scott M.A."/>
            <person name="Spackman E."/>
            <person name="Goraichik I."/>
            <person name="Dimitrov K.M."/>
            <person name="Suarez D.L."/>
            <person name="Swayne D.E."/>
        </authorList>
    </citation>
    <scope>NUCLEOTIDE SEQUENCE [LARGE SCALE GENOMIC DNA]</scope>
    <source>
        <strain evidence="1">PRJEB14757</strain>
    </source>
</reference>
<name>A0A1W1HDD4_9BACT</name>
<evidence type="ECO:0000313" key="2">
    <source>
        <dbReference type="Proteomes" id="UP000191931"/>
    </source>
</evidence>
<dbReference type="EMBL" id="FWEV01000136">
    <property type="protein sequence ID" value="SLM30385.1"/>
    <property type="molecule type" value="Genomic_DNA"/>
</dbReference>
<proteinExistence type="predicted"/>
<keyword evidence="2" id="KW-1185">Reference proteome</keyword>
<accession>A0A1W1HDD4</accession>
<organism evidence="1 2">
    <name type="scientific">Desulfamplus magnetovallimortis</name>
    <dbReference type="NCBI Taxonomy" id="1246637"/>
    <lineage>
        <taxon>Bacteria</taxon>
        <taxon>Pseudomonadati</taxon>
        <taxon>Thermodesulfobacteriota</taxon>
        <taxon>Desulfobacteria</taxon>
        <taxon>Desulfobacterales</taxon>
        <taxon>Desulfobacteraceae</taxon>
        <taxon>Desulfamplus</taxon>
    </lineage>
</organism>
<protein>
    <submittedName>
        <fullName evidence="1">Uncharacterized protein</fullName>
    </submittedName>
</protein>